<accession>A0A7J6RE40</accession>
<evidence type="ECO:0000256" key="5">
    <source>
        <dbReference type="SAM" id="Phobius"/>
    </source>
</evidence>
<dbReference type="SUPFAM" id="SSF48403">
    <property type="entry name" value="Ankyrin repeat"/>
    <property type="match status" value="1"/>
</dbReference>
<keyword evidence="2 3" id="KW-0040">ANK repeat</keyword>
<dbReference type="PANTHER" id="PTHR24201">
    <property type="entry name" value="ANK_REP_REGION DOMAIN-CONTAINING PROTEIN"/>
    <property type="match status" value="1"/>
</dbReference>
<evidence type="ECO:0000313" key="6">
    <source>
        <dbReference type="EMBL" id="KAF4719008.1"/>
    </source>
</evidence>
<keyword evidence="1" id="KW-0677">Repeat</keyword>
<dbReference type="GO" id="GO:0005634">
    <property type="term" value="C:nucleus"/>
    <property type="evidence" value="ECO:0007669"/>
    <property type="project" value="TreeGrafter"/>
</dbReference>
<dbReference type="Pfam" id="PF12796">
    <property type="entry name" value="Ank_2"/>
    <property type="match status" value="1"/>
</dbReference>
<organism evidence="6 7">
    <name type="scientific">Perkinsus olseni</name>
    <name type="common">Perkinsus atlanticus</name>
    <dbReference type="NCBI Taxonomy" id="32597"/>
    <lineage>
        <taxon>Eukaryota</taxon>
        <taxon>Sar</taxon>
        <taxon>Alveolata</taxon>
        <taxon>Perkinsozoa</taxon>
        <taxon>Perkinsea</taxon>
        <taxon>Perkinsida</taxon>
        <taxon>Perkinsidae</taxon>
        <taxon>Perkinsus</taxon>
    </lineage>
</organism>
<dbReference type="Gene3D" id="1.25.40.20">
    <property type="entry name" value="Ankyrin repeat-containing domain"/>
    <property type="match status" value="1"/>
</dbReference>
<proteinExistence type="predicted"/>
<gene>
    <name evidence="6" type="ORF">FOZ63_007339</name>
</gene>
<reference evidence="6 7" key="1">
    <citation type="submission" date="2020-04" db="EMBL/GenBank/DDBJ databases">
        <title>Perkinsus olseni comparative genomics.</title>
        <authorList>
            <person name="Bogema D.R."/>
        </authorList>
    </citation>
    <scope>NUCLEOTIDE SEQUENCE [LARGE SCALE GENOMIC DNA]</scope>
    <source>
        <strain evidence="6 7">ATCC PRA-207</strain>
    </source>
</reference>
<feature type="transmembrane region" description="Helical" evidence="5">
    <location>
        <begin position="124"/>
        <end position="149"/>
    </location>
</feature>
<evidence type="ECO:0000256" key="1">
    <source>
        <dbReference type="ARBA" id="ARBA00022737"/>
    </source>
</evidence>
<comment type="caution">
    <text evidence="6">The sequence shown here is derived from an EMBL/GenBank/DDBJ whole genome shotgun (WGS) entry which is preliminary data.</text>
</comment>
<dbReference type="EMBL" id="JABANO010026165">
    <property type="protein sequence ID" value="KAF4719008.1"/>
    <property type="molecule type" value="Genomic_DNA"/>
</dbReference>
<dbReference type="InterPro" id="IPR002110">
    <property type="entry name" value="Ankyrin_rpt"/>
</dbReference>
<sequence length="561" mass="60938">MGKKSKHKDDGAVNLALIINFLSLGLMTVLIFMPYWQFSPMIPALSFPQRNIGLFKASGKYTPVLRTAADLTWIQIRSSTCDVAMAEQGLPKQSVASVITAVTGSECPPICLFQLNLRCQFYRIFFYLNFLVAALVVLGPLISFLASVMPLIVKERKSDRFLYFLICASGAAAASTGLIVYAGFSTYMYSKFNQYGYYPSPSLSICFYVAVAGALMLCGSSFVLYGRHSKFTKAEEEKERERKAREAAEMEGGYDPGILTPGCGSCFRPALGALLAAGTPAKAGGGKGRRVDRKRMQANGAGEGVVWPSTEEDNKSSAASGSTLTRTGGSDRGSCVTPKVAVRFSRDGRLERHSSLPEVNGSPSGDLVLSKMDDRAFTDRWHNMRGISAELFESGTTPMTAKSELRTFPTLKKPAPSAGVLRELEMEMLRAVRAGDPQRVAKLLASGCKPNPQVSPTAGFLLESTRPEVSLLLLESGADVNAVRHSDGDTPLMLAVRGGDTKMVRLLLEYGANPSVRNRRNESPLILAAQLNKHDIYSLLIGRLTACLDRHRTSGERHACR</sequence>
<feature type="compositionally biased region" description="Polar residues" evidence="4">
    <location>
        <begin position="316"/>
        <end position="328"/>
    </location>
</feature>
<feature type="region of interest" description="Disordered" evidence="4">
    <location>
        <begin position="280"/>
        <end position="336"/>
    </location>
</feature>
<feature type="transmembrane region" description="Helical" evidence="5">
    <location>
        <begin position="12"/>
        <end position="36"/>
    </location>
</feature>
<feature type="transmembrane region" description="Helical" evidence="5">
    <location>
        <begin position="202"/>
        <end position="225"/>
    </location>
</feature>
<keyword evidence="5" id="KW-1133">Transmembrane helix</keyword>
<protein>
    <submittedName>
        <fullName evidence="6">Uncharacterized protein</fullName>
    </submittedName>
</protein>
<dbReference type="AlphaFoldDB" id="A0A7J6RE40"/>
<feature type="repeat" description="ANK" evidence="3">
    <location>
        <begin position="487"/>
        <end position="519"/>
    </location>
</feature>
<dbReference type="SMART" id="SM00248">
    <property type="entry name" value="ANK"/>
    <property type="match status" value="2"/>
</dbReference>
<dbReference type="PROSITE" id="PS50297">
    <property type="entry name" value="ANK_REP_REGION"/>
    <property type="match status" value="1"/>
</dbReference>
<dbReference type="PROSITE" id="PS50088">
    <property type="entry name" value="ANK_REPEAT"/>
    <property type="match status" value="1"/>
</dbReference>
<evidence type="ECO:0000256" key="2">
    <source>
        <dbReference type="ARBA" id="ARBA00023043"/>
    </source>
</evidence>
<dbReference type="Proteomes" id="UP000553632">
    <property type="component" value="Unassembled WGS sequence"/>
</dbReference>
<keyword evidence="5" id="KW-0472">Membrane</keyword>
<evidence type="ECO:0000256" key="3">
    <source>
        <dbReference type="PROSITE-ProRule" id="PRU00023"/>
    </source>
</evidence>
<evidence type="ECO:0000256" key="4">
    <source>
        <dbReference type="SAM" id="MobiDB-lite"/>
    </source>
</evidence>
<keyword evidence="5" id="KW-0812">Transmembrane</keyword>
<name>A0A7J6RE40_PEROL</name>
<dbReference type="InterPro" id="IPR036770">
    <property type="entry name" value="Ankyrin_rpt-contain_sf"/>
</dbReference>
<feature type="transmembrane region" description="Helical" evidence="5">
    <location>
        <begin position="161"/>
        <end position="182"/>
    </location>
</feature>
<keyword evidence="7" id="KW-1185">Reference proteome</keyword>
<dbReference type="PANTHER" id="PTHR24201:SF16">
    <property type="entry name" value="ANKYRIN-1-LIKE-RELATED"/>
    <property type="match status" value="1"/>
</dbReference>
<evidence type="ECO:0000313" key="7">
    <source>
        <dbReference type="Proteomes" id="UP000553632"/>
    </source>
</evidence>
<dbReference type="InterPro" id="IPR050776">
    <property type="entry name" value="Ank_Repeat/CDKN_Inhibitor"/>
</dbReference>